<accession>A0A9N9F0N1</accession>
<dbReference type="Proteomes" id="UP000789831">
    <property type="component" value="Unassembled WGS sequence"/>
</dbReference>
<evidence type="ECO:0000313" key="1">
    <source>
        <dbReference type="EMBL" id="CAG8501321.1"/>
    </source>
</evidence>
<evidence type="ECO:0000313" key="2">
    <source>
        <dbReference type="Proteomes" id="UP000789831"/>
    </source>
</evidence>
<reference evidence="1" key="1">
    <citation type="submission" date="2021-06" db="EMBL/GenBank/DDBJ databases">
        <authorList>
            <person name="Kallberg Y."/>
            <person name="Tangrot J."/>
            <person name="Rosling A."/>
        </authorList>
    </citation>
    <scope>NUCLEOTIDE SEQUENCE</scope>
    <source>
        <strain evidence="1">MT106</strain>
    </source>
</reference>
<keyword evidence="2" id="KW-1185">Reference proteome</keyword>
<dbReference type="EMBL" id="CAJVPL010000475">
    <property type="protein sequence ID" value="CAG8501321.1"/>
    <property type="molecule type" value="Genomic_DNA"/>
</dbReference>
<dbReference type="AlphaFoldDB" id="A0A9N9F0N1"/>
<gene>
    <name evidence="1" type="ORF">AGERDE_LOCUS4262</name>
</gene>
<protein>
    <submittedName>
        <fullName evidence="1">10179_t:CDS:1</fullName>
    </submittedName>
</protein>
<sequence>MEDYRWVIGSKEYTIQEAFGILNERLDQEEREANRCSLYDYINGEYQPSAYENRVYQQAITLYNQTVRRINRKNATSPFNNLLESMDAESIDNVLRVIRIQEEEIYHKWFEMGRNRKSNPNYKFRLERYPDSRGAYW</sequence>
<comment type="caution">
    <text evidence="1">The sequence shown here is derived from an EMBL/GenBank/DDBJ whole genome shotgun (WGS) entry which is preliminary data.</text>
</comment>
<organism evidence="1 2">
    <name type="scientific">Ambispora gerdemannii</name>
    <dbReference type="NCBI Taxonomy" id="144530"/>
    <lineage>
        <taxon>Eukaryota</taxon>
        <taxon>Fungi</taxon>
        <taxon>Fungi incertae sedis</taxon>
        <taxon>Mucoromycota</taxon>
        <taxon>Glomeromycotina</taxon>
        <taxon>Glomeromycetes</taxon>
        <taxon>Archaeosporales</taxon>
        <taxon>Ambisporaceae</taxon>
        <taxon>Ambispora</taxon>
    </lineage>
</organism>
<name>A0A9N9F0N1_9GLOM</name>
<proteinExistence type="predicted"/>